<reference evidence="1" key="1">
    <citation type="submission" date="2014-11" db="EMBL/GenBank/DDBJ databases">
        <authorList>
            <person name="Amaro Gonzalez C."/>
        </authorList>
    </citation>
    <scope>NUCLEOTIDE SEQUENCE</scope>
</reference>
<evidence type="ECO:0000313" key="1">
    <source>
        <dbReference type="EMBL" id="JAH57309.1"/>
    </source>
</evidence>
<dbReference type="AlphaFoldDB" id="A0A0E9TUG4"/>
<proteinExistence type="predicted"/>
<dbReference type="EMBL" id="GBXM01051268">
    <property type="protein sequence ID" value="JAH57309.1"/>
    <property type="molecule type" value="Transcribed_RNA"/>
</dbReference>
<reference evidence="1" key="2">
    <citation type="journal article" date="2015" name="Fish Shellfish Immunol.">
        <title>Early steps in the European eel (Anguilla anguilla)-Vibrio vulnificus interaction in the gills: Role of the RtxA13 toxin.</title>
        <authorList>
            <person name="Callol A."/>
            <person name="Pajuelo D."/>
            <person name="Ebbesson L."/>
            <person name="Teles M."/>
            <person name="MacKenzie S."/>
            <person name="Amaro C."/>
        </authorList>
    </citation>
    <scope>NUCLEOTIDE SEQUENCE</scope>
</reference>
<organism evidence="1">
    <name type="scientific">Anguilla anguilla</name>
    <name type="common">European freshwater eel</name>
    <name type="synonym">Muraena anguilla</name>
    <dbReference type="NCBI Taxonomy" id="7936"/>
    <lineage>
        <taxon>Eukaryota</taxon>
        <taxon>Metazoa</taxon>
        <taxon>Chordata</taxon>
        <taxon>Craniata</taxon>
        <taxon>Vertebrata</taxon>
        <taxon>Euteleostomi</taxon>
        <taxon>Actinopterygii</taxon>
        <taxon>Neopterygii</taxon>
        <taxon>Teleostei</taxon>
        <taxon>Anguilliformes</taxon>
        <taxon>Anguillidae</taxon>
        <taxon>Anguilla</taxon>
    </lineage>
</organism>
<protein>
    <submittedName>
        <fullName evidence="1">Uncharacterized protein</fullName>
    </submittedName>
</protein>
<sequence length="20" mass="2344">MWGGISWRFLPLYISTISSE</sequence>
<name>A0A0E9TUG4_ANGAN</name>
<accession>A0A0E9TUG4</accession>